<comment type="caution">
    <text evidence="1">The sequence shown here is derived from an EMBL/GenBank/DDBJ whole genome shotgun (WGS) entry which is preliminary data.</text>
</comment>
<keyword evidence="2" id="KW-1185">Reference proteome</keyword>
<gene>
    <name evidence="1" type="ORF">HR057_10865</name>
</gene>
<dbReference type="Proteomes" id="UP000625804">
    <property type="component" value="Unassembled WGS sequence"/>
</dbReference>
<dbReference type="RefSeq" id="WP_173731458.1">
    <property type="nucleotide sequence ID" value="NZ_JABTTE010000014.1"/>
</dbReference>
<organism evidence="1 2">
    <name type="scientific">Calidifontibacillus erzurumensis</name>
    <dbReference type="NCBI Taxonomy" id="2741433"/>
    <lineage>
        <taxon>Bacteria</taxon>
        <taxon>Bacillati</taxon>
        <taxon>Bacillota</taxon>
        <taxon>Bacilli</taxon>
        <taxon>Bacillales</taxon>
        <taxon>Bacillaceae</taxon>
        <taxon>Calidifontibacillus/Schinkia group</taxon>
        <taxon>Calidifontibacillus</taxon>
    </lineage>
</organism>
<sequence>MPYPRYQKANKNHYHAKTINNNLEFSEELTDMIFDYVQKKPVPQKTKEFGGIEF</sequence>
<dbReference type="AlphaFoldDB" id="A0A8J8KBS7"/>
<reference evidence="1" key="1">
    <citation type="submission" date="2020-06" db="EMBL/GenBank/DDBJ databases">
        <title>A novel thermopfilic bacterium from Erzurum, Turkey.</title>
        <authorList>
            <person name="Adiguzel A."/>
            <person name="Ay H."/>
            <person name="Baltaci M.O."/>
        </authorList>
    </citation>
    <scope>NUCLEOTIDE SEQUENCE</scope>
    <source>
        <strain evidence="1">P2</strain>
    </source>
</reference>
<proteinExistence type="predicted"/>
<dbReference type="EMBL" id="JABTTE010000014">
    <property type="protein sequence ID" value="NSL52254.1"/>
    <property type="molecule type" value="Genomic_DNA"/>
</dbReference>
<accession>A0A8J8KBS7</accession>
<protein>
    <submittedName>
        <fullName evidence="1">Uncharacterized protein</fullName>
    </submittedName>
</protein>
<evidence type="ECO:0000313" key="1">
    <source>
        <dbReference type="EMBL" id="NSL52254.1"/>
    </source>
</evidence>
<evidence type="ECO:0000313" key="2">
    <source>
        <dbReference type="Proteomes" id="UP000625804"/>
    </source>
</evidence>
<name>A0A8J8KBS7_9BACI</name>